<feature type="region of interest" description="Disordered" evidence="1">
    <location>
        <begin position="1"/>
        <end position="35"/>
    </location>
</feature>
<feature type="non-terminal residue" evidence="2">
    <location>
        <position position="1"/>
    </location>
</feature>
<feature type="compositionally biased region" description="Polar residues" evidence="1">
    <location>
        <begin position="1"/>
        <end position="34"/>
    </location>
</feature>
<name>A0A9N9GXW6_9GLOM</name>
<sequence>NNEAQRNNEAYRNNEAQRNNKAYRNNEAQRNSEPQFIDKDYDSETFNSQYHINLDNDLEKKANLLIKNQKELDPRTIHKAIREKMNTIKYLSNKQLEIVSKIALEIHNKDQLDAILINLSWKNLWNNSIAPAEYQSEIKIKVKKALTEVFGRDQFPLIEQARPSADQQVFSDETTKNNIAFASICIDVICNANYSGYELQQKYIIQEMNSSLRGMESSELEIELEANEASTSDLEREEE</sequence>
<dbReference type="AlphaFoldDB" id="A0A9N9GXW6"/>
<dbReference type="Proteomes" id="UP000789405">
    <property type="component" value="Unassembled WGS sequence"/>
</dbReference>
<keyword evidence="3" id="KW-1185">Reference proteome</keyword>
<accession>A0A9N9GXW6</accession>
<reference evidence="2" key="1">
    <citation type="submission" date="2021-06" db="EMBL/GenBank/DDBJ databases">
        <authorList>
            <person name="Kallberg Y."/>
            <person name="Tangrot J."/>
            <person name="Rosling A."/>
        </authorList>
    </citation>
    <scope>NUCLEOTIDE SEQUENCE</scope>
    <source>
        <strain evidence="2">MA453B</strain>
    </source>
</reference>
<dbReference type="EMBL" id="CAJVPY010005426">
    <property type="protein sequence ID" value="CAG8642774.1"/>
    <property type="molecule type" value="Genomic_DNA"/>
</dbReference>
<protein>
    <submittedName>
        <fullName evidence="2">10350_t:CDS:1</fullName>
    </submittedName>
</protein>
<dbReference type="OrthoDB" id="2442301at2759"/>
<evidence type="ECO:0000313" key="3">
    <source>
        <dbReference type="Proteomes" id="UP000789405"/>
    </source>
</evidence>
<comment type="caution">
    <text evidence="2">The sequence shown here is derived from an EMBL/GenBank/DDBJ whole genome shotgun (WGS) entry which is preliminary data.</text>
</comment>
<evidence type="ECO:0000256" key="1">
    <source>
        <dbReference type="SAM" id="MobiDB-lite"/>
    </source>
</evidence>
<gene>
    <name evidence="2" type="ORF">DERYTH_LOCUS9750</name>
</gene>
<evidence type="ECO:0000313" key="2">
    <source>
        <dbReference type="EMBL" id="CAG8642774.1"/>
    </source>
</evidence>
<proteinExistence type="predicted"/>
<organism evidence="2 3">
    <name type="scientific">Dentiscutata erythropus</name>
    <dbReference type="NCBI Taxonomy" id="1348616"/>
    <lineage>
        <taxon>Eukaryota</taxon>
        <taxon>Fungi</taxon>
        <taxon>Fungi incertae sedis</taxon>
        <taxon>Mucoromycota</taxon>
        <taxon>Glomeromycotina</taxon>
        <taxon>Glomeromycetes</taxon>
        <taxon>Diversisporales</taxon>
        <taxon>Gigasporaceae</taxon>
        <taxon>Dentiscutata</taxon>
    </lineage>
</organism>